<dbReference type="Proteomes" id="UP001278050">
    <property type="component" value="Unassembled WGS sequence"/>
</dbReference>
<dbReference type="EMBL" id="JAWXXP010000001">
    <property type="protein sequence ID" value="MDX5994375.1"/>
    <property type="molecule type" value="Genomic_DNA"/>
</dbReference>
<dbReference type="PIRSF" id="PIRSF037266">
    <property type="entry name" value="UCP037266"/>
    <property type="match status" value="1"/>
</dbReference>
<sequence length="98" mass="11129">MQTSKTRTSFYRRLYVAWLIDSGQATSVPALMAATGMPRRTAQDTLAALEELDIDCRFEQDEGERNNAGHYQIHAWGPIDKRWIAANLQQIKTTLGYP</sequence>
<gene>
    <name evidence="2" type="ORF">SAMN05216575_11282</name>
    <name evidence="1" type="ORF">SIM71_20135</name>
</gene>
<dbReference type="Pfam" id="PF09904">
    <property type="entry name" value="HTH_43"/>
    <property type="match status" value="1"/>
</dbReference>
<reference evidence="2 3" key="1">
    <citation type="submission" date="2016-10" db="EMBL/GenBank/DDBJ databases">
        <authorList>
            <person name="de Groot N.N."/>
        </authorList>
    </citation>
    <scope>NUCLEOTIDE SEQUENCE [LARGE SCALE GENOMIC DNA]</scope>
    <source>
        <strain evidence="2 3">JCM 10630</strain>
    </source>
</reference>
<dbReference type="InterPro" id="IPR017162">
    <property type="entry name" value="UCP037266"/>
</dbReference>
<accession>A0A1G7PIQ6</accession>
<evidence type="ECO:0000313" key="4">
    <source>
        <dbReference type="Proteomes" id="UP001278050"/>
    </source>
</evidence>
<name>A0A1G7PIQ6_9GAMM</name>
<evidence type="ECO:0000313" key="3">
    <source>
        <dbReference type="Proteomes" id="UP000182413"/>
    </source>
</evidence>
<evidence type="ECO:0000313" key="1">
    <source>
        <dbReference type="EMBL" id="MDX5994375.1"/>
    </source>
</evidence>
<dbReference type="Gene3D" id="1.10.10.10">
    <property type="entry name" value="Winged helix-like DNA-binding domain superfamily/Winged helix DNA-binding domain"/>
    <property type="match status" value="1"/>
</dbReference>
<evidence type="ECO:0000313" key="2">
    <source>
        <dbReference type="EMBL" id="SDF86175.1"/>
    </source>
</evidence>
<proteinExistence type="predicted"/>
<reference evidence="1 4" key="2">
    <citation type="submission" date="2023-11" db="EMBL/GenBank/DDBJ databases">
        <title>MicrobeMod: A computational toolkit for identifying prokaryotic methylation and restriction-modification with nanopore sequencing.</title>
        <authorList>
            <person name="Crits-Christoph A."/>
            <person name="Kang S.C."/>
            <person name="Lee H."/>
            <person name="Ostrov N."/>
        </authorList>
    </citation>
    <scope>NUCLEOTIDE SEQUENCE [LARGE SCALE GENOMIC DNA]</scope>
    <source>
        <strain evidence="1 4">ATCC BAA-571</strain>
    </source>
</reference>
<dbReference type="OrthoDB" id="5735527at2"/>
<dbReference type="InterPro" id="IPR036388">
    <property type="entry name" value="WH-like_DNA-bd_sf"/>
</dbReference>
<protein>
    <submittedName>
        <fullName evidence="1">Winged helix-turn-helix domain-containing protein</fullName>
    </submittedName>
</protein>
<organism evidence="2 3">
    <name type="scientific">Ectopseudomonas alcaliphila</name>
    <dbReference type="NCBI Taxonomy" id="101564"/>
    <lineage>
        <taxon>Bacteria</taxon>
        <taxon>Pseudomonadati</taxon>
        <taxon>Pseudomonadota</taxon>
        <taxon>Gammaproteobacteria</taxon>
        <taxon>Pseudomonadales</taxon>
        <taxon>Pseudomonadaceae</taxon>
        <taxon>Ectopseudomonas</taxon>
    </lineage>
</organism>
<keyword evidence="4" id="KW-1185">Reference proteome</keyword>
<dbReference type="Proteomes" id="UP000182413">
    <property type="component" value="Unassembled WGS sequence"/>
</dbReference>
<dbReference type="EMBL" id="FNAE01000012">
    <property type="protein sequence ID" value="SDF86175.1"/>
    <property type="molecule type" value="Genomic_DNA"/>
</dbReference>
<dbReference type="RefSeq" id="WP_074682394.1">
    <property type="nucleotide sequence ID" value="NZ_CBCSET010000002.1"/>
</dbReference>
<dbReference type="AlphaFoldDB" id="A0A1G7PIQ6"/>